<evidence type="ECO:0000256" key="2">
    <source>
        <dbReference type="ARBA" id="ARBA00006375"/>
    </source>
</evidence>
<dbReference type="PANTHER" id="PTHR45671:SF12">
    <property type="entry name" value="MITOCHONDRIAL PHOSPHATE CARRIER PROTEIN"/>
    <property type="match status" value="1"/>
</dbReference>
<comment type="subcellular location">
    <subcellularLocation>
        <location evidence="1">Mitochondrion inner membrane</location>
        <topology evidence="1">Multi-pass membrane protein</topology>
    </subcellularLocation>
</comment>
<feature type="chain" id="PRO_5030823294" evidence="12">
    <location>
        <begin position="24"/>
        <end position="676"/>
    </location>
</feature>
<feature type="repeat" description="Solcar" evidence="10">
    <location>
        <begin position="375"/>
        <end position="459"/>
    </location>
</feature>
<keyword evidence="4 10" id="KW-0812">Transmembrane</keyword>
<feature type="signal peptide" evidence="12">
    <location>
        <begin position="1"/>
        <end position="23"/>
    </location>
</feature>
<evidence type="ECO:0000256" key="6">
    <source>
        <dbReference type="ARBA" id="ARBA00022792"/>
    </source>
</evidence>
<evidence type="ECO:0000256" key="11">
    <source>
        <dbReference type="SAM" id="Phobius"/>
    </source>
</evidence>
<feature type="repeat" description="Solcar" evidence="10">
    <location>
        <begin position="472"/>
        <end position="556"/>
    </location>
</feature>
<evidence type="ECO:0000256" key="12">
    <source>
        <dbReference type="SAM" id="SignalP"/>
    </source>
</evidence>
<feature type="transmembrane region" description="Helical" evidence="11">
    <location>
        <begin position="430"/>
        <end position="453"/>
    </location>
</feature>
<feature type="transmembrane region" description="Helical" evidence="11">
    <location>
        <begin position="375"/>
        <end position="396"/>
    </location>
</feature>
<protein>
    <submittedName>
        <fullName evidence="13">Uncharacterized protein</fullName>
    </submittedName>
</protein>
<evidence type="ECO:0000256" key="1">
    <source>
        <dbReference type="ARBA" id="ARBA00004448"/>
    </source>
</evidence>
<evidence type="ECO:0000256" key="5">
    <source>
        <dbReference type="ARBA" id="ARBA00022737"/>
    </source>
</evidence>
<dbReference type="Gene3D" id="1.50.40.10">
    <property type="entry name" value="Mitochondrial carrier domain"/>
    <property type="match status" value="2"/>
</dbReference>
<dbReference type="PANTHER" id="PTHR45671">
    <property type="entry name" value="SOLUTE CARRIER FAMILY 25 (MITOCHONDRIAL CARRIER PHOSPHATE CARRIER), MEMBER 3, LIKE-RELATED-RELATED"/>
    <property type="match status" value="1"/>
</dbReference>
<dbReference type="InterPro" id="IPR044677">
    <property type="entry name" value="SLC25A3/Pic2/Mir1-like"/>
</dbReference>
<keyword evidence="5" id="KW-0677">Repeat</keyword>
<proteinExistence type="inferred from homology"/>
<accession>A0A7S0CU64</accession>
<keyword evidence="9 10" id="KW-0472">Membrane</keyword>
<evidence type="ECO:0000256" key="4">
    <source>
        <dbReference type="ARBA" id="ARBA00022692"/>
    </source>
</evidence>
<evidence type="ECO:0000256" key="3">
    <source>
        <dbReference type="ARBA" id="ARBA00022448"/>
    </source>
</evidence>
<dbReference type="GO" id="GO:1990547">
    <property type="term" value="P:mitochondrial phosphate ion transmembrane transport"/>
    <property type="evidence" value="ECO:0007669"/>
    <property type="project" value="InterPro"/>
</dbReference>
<evidence type="ECO:0000313" key="13">
    <source>
        <dbReference type="EMBL" id="CAD8434284.1"/>
    </source>
</evidence>
<evidence type="ECO:0000256" key="10">
    <source>
        <dbReference type="PROSITE-ProRule" id="PRU00282"/>
    </source>
</evidence>
<organism evidence="13">
    <name type="scientific">Amorphochlora amoebiformis</name>
    <dbReference type="NCBI Taxonomy" id="1561963"/>
    <lineage>
        <taxon>Eukaryota</taxon>
        <taxon>Sar</taxon>
        <taxon>Rhizaria</taxon>
        <taxon>Cercozoa</taxon>
        <taxon>Chlorarachniophyceae</taxon>
        <taxon>Amorphochlora</taxon>
    </lineage>
</organism>
<evidence type="ECO:0000256" key="7">
    <source>
        <dbReference type="ARBA" id="ARBA00022989"/>
    </source>
</evidence>
<keyword evidence="8" id="KW-0496">Mitochondrion</keyword>
<feature type="repeat" description="Solcar" evidence="10">
    <location>
        <begin position="570"/>
        <end position="652"/>
    </location>
</feature>
<comment type="similarity">
    <text evidence="2">Belongs to the mitochondrial carrier (TC 2.A.29) family.</text>
</comment>
<dbReference type="EMBL" id="HBEM01004280">
    <property type="protein sequence ID" value="CAD8434284.1"/>
    <property type="molecule type" value="Transcribed_RNA"/>
</dbReference>
<dbReference type="GO" id="GO:0005743">
    <property type="term" value="C:mitochondrial inner membrane"/>
    <property type="evidence" value="ECO:0007669"/>
    <property type="project" value="UniProtKB-SubCell"/>
</dbReference>
<keyword evidence="7 11" id="KW-1133">Transmembrane helix</keyword>
<sequence>MRAPHLHHLLLLISSLGLPPANPLPPPSTSTLRHSRGLDFRRSRKVSRVRAAAKEGGVAKREFLRGAVGVVFGAGGMANAEKGKQRLPEYQGEDEVPKLLPKVAAQEKCIGGWHPNWRNTGRGAVCVEPDGCVWRRLDETVKYSTSVEKAEEIYNPIFTTYLARFLIHFEETRGTGYWRDRQSTIDLEKINPDEVNEVMHKALSEYTVSLQYGLSRYVDPKGPARLLRRLIRIYGTSPKARKQLGIMFTLLGDYQPRVFVAEVLSEFKNLRAPYEGVPKAGVALAADGKVTNPYTLVSLDMPEADILGEDGDYEERLTKENLPLLLPHWTKVKQRPDGTFFVPADLLPTTRRFLIQAPSFKTTSPISRERSLNGIIYGMFALAGMVGCSATHSVLVPIDVVKTRLQTNPDLYANLADGAKRIFREEGFRGLLLGSGPTIVGYSWYGLTVYPGYELLKRVLISLAGEINGERYHVPLVLLAGALATVVACIGVCPAEAARIRIVAQPDYAPSFAGTVRRIAKEEGVGSLFEGIGPLAIRQVLFGMMKFFIFDSFADQIFRVFPSLADRVSTQLFVSLLAGAVAGLAASVVSQPADTVLSKMKQEEGISAPEAIENLIREFGLQGLFIGLPSRCLWATPIIAGQFFLYDLFKNSFQVASDDLNLFFDVLSTPSDFIIV</sequence>
<gene>
    <name evidence="13" type="ORF">LAMO00422_LOCUS3000</name>
</gene>
<dbReference type="SUPFAM" id="SSF103506">
    <property type="entry name" value="Mitochondrial carrier"/>
    <property type="match status" value="1"/>
</dbReference>
<dbReference type="GO" id="GO:0005315">
    <property type="term" value="F:phosphate transmembrane transporter activity"/>
    <property type="evidence" value="ECO:0007669"/>
    <property type="project" value="InterPro"/>
</dbReference>
<evidence type="ECO:0000256" key="9">
    <source>
        <dbReference type="ARBA" id="ARBA00023136"/>
    </source>
</evidence>
<evidence type="ECO:0000256" key="8">
    <source>
        <dbReference type="ARBA" id="ARBA00023128"/>
    </source>
</evidence>
<keyword evidence="12" id="KW-0732">Signal</keyword>
<keyword evidence="3" id="KW-0813">Transport</keyword>
<name>A0A7S0CU64_9EUKA</name>
<dbReference type="AlphaFoldDB" id="A0A7S0CU64"/>
<dbReference type="InterPro" id="IPR018108">
    <property type="entry name" value="MCP_transmembrane"/>
</dbReference>
<dbReference type="InterPro" id="IPR023395">
    <property type="entry name" value="MCP_dom_sf"/>
</dbReference>
<dbReference type="Pfam" id="PF00153">
    <property type="entry name" value="Mito_carr"/>
    <property type="match status" value="3"/>
</dbReference>
<keyword evidence="6" id="KW-0999">Mitochondrion inner membrane</keyword>
<dbReference type="PROSITE" id="PS50920">
    <property type="entry name" value="SOLCAR"/>
    <property type="match status" value="3"/>
</dbReference>
<feature type="transmembrane region" description="Helical" evidence="11">
    <location>
        <begin position="473"/>
        <end position="493"/>
    </location>
</feature>
<reference evidence="13" key="1">
    <citation type="submission" date="2021-01" db="EMBL/GenBank/DDBJ databases">
        <authorList>
            <person name="Corre E."/>
            <person name="Pelletier E."/>
            <person name="Niang G."/>
            <person name="Scheremetjew M."/>
            <person name="Finn R."/>
            <person name="Kale V."/>
            <person name="Holt S."/>
            <person name="Cochrane G."/>
            <person name="Meng A."/>
            <person name="Brown T."/>
            <person name="Cohen L."/>
        </authorList>
    </citation>
    <scope>NUCLEOTIDE SEQUENCE</scope>
    <source>
        <strain evidence="13">CCMP2058</strain>
    </source>
</reference>